<dbReference type="Gene3D" id="3.40.50.1820">
    <property type="entry name" value="alpha/beta hydrolase"/>
    <property type="match status" value="1"/>
</dbReference>
<evidence type="ECO:0000259" key="1">
    <source>
        <dbReference type="Pfam" id="PF01738"/>
    </source>
</evidence>
<dbReference type="Proteomes" id="UP000054773">
    <property type="component" value="Unassembled WGS sequence"/>
</dbReference>
<proteinExistence type="predicted"/>
<dbReference type="AlphaFoldDB" id="A0A0W0TQ21"/>
<keyword evidence="2" id="KW-0378">Hydrolase</keyword>
<dbReference type="InterPro" id="IPR002925">
    <property type="entry name" value="Dienelactn_hydro"/>
</dbReference>
<dbReference type="OrthoDB" id="9787933at2"/>
<dbReference type="PANTHER" id="PTHR22946:SF0">
    <property type="entry name" value="DIENELACTONE HYDROLASE DOMAIN-CONTAINING PROTEIN"/>
    <property type="match status" value="1"/>
</dbReference>
<dbReference type="InterPro" id="IPR029058">
    <property type="entry name" value="AB_hydrolase_fold"/>
</dbReference>
<dbReference type="STRING" id="448.Lery_1574"/>
<evidence type="ECO:0000313" key="3">
    <source>
        <dbReference type="Proteomes" id="UP000054773"/>
    </source>
</evidence>
<dbReference type="RefSeq" id="WP_058526707.1">
    <property type="nucleotide sequence ID" value="NZ_CAAAHY010000016.1"/>
</dbReference>
<organism evidence="2 3">
    <name type="scientific">Legionella erythra</name>
    <dbReference type="NCBI Taxonomy" id="448"/>
    <lineage>
        <taxon>Bacteria</taxon>
        <taxon>Pseudomonadati</taxon>
        <taxon>Pseudomonadota</taxon>
        <taxon>Gammaproteobacteria</taxon>
        <taxon>Legionellales</taxon>
        <taxon>Legionellaceae</taxon>
        <taxon>Legionella</taxon>
    </lineage>
</organism>
<accession>A0A0W0TQ21</accession>
<evidence type="ECO:0000313" key="2">
    <source>
        <dbReference type="EMBL" id="KTC97735.1"/>
    </source>
</evidence>
<protein>
    <submittedName>
        <fullName evidence="2">Dienelactone hydrolase family protein</fullName>
    </submittedName>
</protein>
<gene>
    <name evidence="2" type="ORF">Lery_1574</name>
</gene>
<dbReference type="PANTHER" id="PTHR22946">
    <property type="entry name" value="DIENELACTONE HYDROLASE DOMAIN-CONTAINING PROTEIN-RELATED"/>
    <property type="match status" value="1"/>
</dbReference>
<reference evidence="2 3" key="1">
    <citation type="submission" date="2015-11" db="EMBL/GenBank/DDBJ databases">
        <title>Genomic analysis of 38 Legionella species identifies large and diverse effector repertoires.</title>
        <authorList>
            <person name="Burstein D."/>
            <person name="Amaro F."/>
            <person name="Zusman T."/>
            <person name="Lifshitz Z."/>
            <person name="Cohen O."/>
            <person name="Gilbert J.A."/>
            <person name="Pupko T."/>
            <person name="Shuman H.A."/>
            <person name="Segal G."/>
        </authorList>
    </citation>
    <scope>NUCLEOTIDE SEQUENCE [LARGE SCALE GENOMIC DNA]</scope>
    <source>
        <strain evidence="2 3">SE-32A-C8</strain>
    </source>
</reference>
<dbReference type="InterPro" id="IPR050261">
    <property type="entry name" value="FrsA_esterase"/>
</dbReference>
<name>A0A0W0TQ21_LEGER</name>
<sequence>MIQCNEVNYQHGDTVCQGYLAYDDQASAIRPVVMIAPDWRGRGEAACEKARQLASMGYVGFAMDMYGEARVGLDNEQRRALMTPLVQNREHLAERLLAAYNTVCHLPQVDARRIAAIGYCFGGLCVLDLARTGVALRGVVSFHGLLSEPAGSHADIQAKVLVLHGYDDPLVPPEQVRQFADEMTRKQVDWQVHMYGLTAHSFSNPEAHEKETGLVYNAAADHRSWQTTALFLDEIFKD</sequence>
<dbReference type="Pfam" id="PF01738">
    <property type="entry name" value="DLH"/>
    <property type="match status" value="1"/>
</dbReference>
<feature type="domain" description="Dienelactone hydrolase" evidence="1">
    <location>
        <begin position="17"/>
        <end position="235"/>
    </location>
</feature>
<dbReference type="GO" id="GO:0016787">
    <property type="term" value="F:hydrolase activity"/>
    <property type="evidence" value="ECO:0007669"/>
    <property type="project" value="UniProtKB-KW"/>
</dbReference>
<comment type="caution">
    <text evidence="2">The sequence shown here is derived from an EMBL/GenBank/DDBJ whole genome shotgun (WGS) entry which is preliminary data.</text>
</comment>
<dbReference type="EMBL" id="LNYA01000024">
    <property type="protein sequence ID" value="KTC97735.1"/>
    <property type="molecule type" value="Genomic_DNA"/>
</dbReference>
<keyword evidence="3" id="KW-1185">Reference proteome</keyword>
<dbReference type="PATRIC" id="fig|448.7.peg.1642"/>
<dbReference type="SUPFAM" id="SSF53474">
    <property type="entry name" value="alpha/beta-Hydrolases"/>
    <property type="match status" value="1"/>
</dbReference>